<evidence type="ECO:0000313" key="1">
    <source>
        <dbReference type="EMBL" id="MCL6229791.1"/>
    </source>
</evidence>
<name>A0ABT0P8J6_9HYPH</name>
<keyword evidence="2" id="KW-1185">Reference proteome</keyword>
<gene>
    <name evidence="1" type="ORF">M4Z11_04110</name>
</gene>
<feature type="non-terminal residue" evidence="1">
    <location>
        <position position="1"/>
    </location>
</feature>
<evidence type="ECO:0000313" key="2">
    <source>
        <dbReference type="Proteomes" id="UP001523003"/>
    </source>
</evidence>
<organism evidence="1 2">
    <name type="scientific">Bartonella bilalgolemii</name>
    <dbReference type="NCBI Taxonomy" id="2942911"/>
    <lineage>
        <taxon>Bacteria</taxon>
        <taxon>Pseudomonadati</taxon>
        <taxon>Pseudomonadota</taxon>
        <taxon>Alphaproteobacteria</taxon>
        <taxon>Hyphomicrobiales</taxon>
        <taxon>Bartonellaceae</taxon>
        <taxon>Bartonella</taxon>
    </lineage>
</organism>
<dbReference type="RefSeq" id="WP_249676640.1">
    <property type="nucleotide sequence ID" value="NZ_JAMCOF010000005.1"/>
</dbReference>
<dbReference type="NCBIfam" id="NF033856">
    <property type="entry name" value="T4SS_effec_BID"/>
    <property type="match status" value="1"/>
</dbReference>
<dbReference type="EMBL" id="JAMCOF010000005">
    <property type="protein sequence ID" value="MCL6229791.1"/>
    <property type="molecule type" value="Genomic_DNA"/>
</dbReference>
<reference evidence="1 2" key="1">
    <citation type="submission" date="2022-05" db="EMBL/GenBank/DDBJ databases">
        <title>Description of the Bartonella bilalgolemii sp. nov. Isolated from Apodemus uralensis (Pallas 1811).</title>
        <authorList>
            <person name="Zgheib R."/>
            <person name="Celebi B."/>
        </authorList>
    </citation>
    <scope>NUCLEOTIDE SEQUENCE [LARGE SCALE GENOMIC DNA]</scope>
    <source>
        <strain evidence="1 2">G70</strain>
    </source>
</reference>
<accession>A0ABT0P8J6</accession>
<proteinExistence type="predicted"/>
<protein>
    <submittedName>
        <fullName evidence="1">BID domain-containing T4SS effector</fullName>
    </submittedName>
</protein>
<sequence>YNPNKTQAQNSESFLVPSEKIDPIYENYNPNKTQAQNSESFLVPSEKIDPIYENYNPNKTQAQNSESFLNSGDFLIPSKELPPLTQNDIINITANNPIIQQHTEQVRNLSKLVFGDRELFSSVMQGILEKPKIGEGYEKILEISPESFAKFAGFKKWWFKSSKYKAAEKNAPKLCQEIRKYTDAVKNYQKQIIYGHQKEQKRAKQAVLMPNNEIKRFLNMPSDMWENILIEQDTSQLHKEFSNFLNQVNSRLSIHERIAIKYNDYQALACDIKVPEVTAREIINVVKKAQECQQKIKSIISQQQQKMIAVAN</sequence>
<comment type="caution">
    <text evidence="1">The sequence shown here is derived from an EMBL/GenBank/DDBJ whole genome shotgun (WGS) entry which is preliminary data.</text>
</comment>
<dbReference type="Proteomes" id="UP001523003">
    <property type="component" value="Unassembled WGS sequence"/>
</dbReference>